<organism evidence="5 6">
    <name type="scientific">Tessaracoccus palaemonis</name>
    <dbReference type="NCBI Taxonomy" id="2829499"/>
    <lineage>
        <taxon>Bacteria</taxon>
        <taxon>Bacillati</taxon>
        <taxon>Actinomycetota</taxon>
        <taxon>Actinomycetes</taxon>
        <taxon>Propionibacteriales</taxon>
        <taxon>Propionibacteriaceae</taxon>
        <taxon>Tessaracoccus</taxon>
    </lineage>
</organism>
<evidence type="ECO:0000313" key="6">
    <source>
        <dbReference type="Proteomes" id="UP000824504"/>
    </source>
</evidence>
<dbReference type="PANTHER" id="PTHR42840:SF3">
    <property type="entry name" value="BINDING ROSSMANN FOLD OXIDOREDUCTASE, PUTATIVE (AFU_ORTHOLOGUE AFUA_2G10240)-RELATED"/>
    <property type="match status" value="1"/>
</dbReference>
<gene>
    <name evidence="5" type="ORF">KDB89_08095</name>
</gene>
<proteinExistence type="inferred from homology"/>
<dbReference type="InterPro" id="IPR000683">
    <property type="entry name" value="Gfo/Idh/MocA-like_OxRdtase_N"/>
</dbReference>
<dbReference type="Proteomes" id="UP000824504">
    <property type="component" value="Chromosome"/>
</dbReference>
<evidence type="ECO:0000259" key="3">
    <source>
        <dbReference type="Pfam" id="PF01408"/>
    </source>
</evidence>
<name>A0ABX8SEC9_9ACTN</name>
<evidence type="ECO:0000256" key="2">
    <source>
        <dbReference type="ARBA" id="ARBA00023002"/>
    </source>
</evidence>
<feature type="domain" description="GFO/IDH/MocA-like oxidoreductase" evidence="4">
    <location>
        <begin position="133"/>
        <end position="252"/>
    </location>
</feature>
<dbReference type="RefSeq" id="WP_219080003.1">
    <property type="nucleotide sequence ID" value="NZ_CP079216.1"/>
</dbReference>
<evidence type="ECO:0000313" key="5">
    <source>
        <dbReference type="EMBL" id="QXT61762.1"/>
    </source>
</evidence>
<protein>
    <submittedName>
        <fullName evidence="5">Gfo/Idh/MocA family oxidoreductase</fullName>
    </submittedName>
</protein>
<dbReference type="PANTHER" id="PTHR42840">
    <property type="entry name" value="NAD(P)-BINDING ROSSMANN-FOLD SUPERFAMILY PROTEIN-RELATED"/>
    <property type="match status" value="1"/>
</dbReference>
<feature type="domain" description="Gfo/Idh/MocA-like oxidoreductase N-terminal" evidence="3">
    <location>
        <begin position="6"/>
        <end position="125"/>
    </location>
</feature>
<accession>A0ABX8SEC9</accession>
<dbReference type="Pfam" id="PF01408">
    <property type="entry name" value="GFO_IDH_MocA"/>
    <property type="match status" value="1"/>
</dbReference>
<keyword evidence="6" id="KW-1185">Reference proteome</keyword>
<sequence length="333" mass="34623">MVEEAVRIGLVGVGRIGRNHAEILARHTPGVVLQAIADPDASAVADVAEALRVPQTCSSLAELLSSGVDGVVIAAASTSHAELIVSAAAAGVPVFCEKPAGMSLAELDRAAGAVDGSGVVCQVGFNRRFAPGFAAARRAVDEGRLGSVQLLRSTTRDPRLHDPSVVPPWTIFTQTLIHDFDTLNWLNPGARAVRVFAQADALIRPDFRGAGLLDTALVTVAFDNGALAVADASFQAAYGYDVRAEVFGSGGLATAGHVRRTDLTLFGAEGISVETSRSDTDLLQDSYRAEFSAFVEAVRTGVAQGPTLHDARAAFAVAQACIDSITTSLPVHL</sequence>
<evidence type="ECO:0000259" key="4">
    <source>
        <dbReference type="Pfam" id="PF22725"/>
    </source>
</evidence>
<evidence type="ECO:0000256" key="1">
    <source>
        <dbReference type="ARBA" id="ARBA00010928"/>
    </source>
</evidence>
<dbReference type="Pfam" id="PF22725">
    <property type="entry name" value="GFO_IDH_MocA_C3"/>
    <property type="match status" value="1"/>
</dbReference>
<keyword evidence="2" id="KW-0560">Oxidoreductase</keyword>
<dbReference type="EMBL" id="CP079216">
    <property type="protein sequence ID" value="QXT61762.1"/>
    <property type="molecule type" value="Genomic_DNA"/>
</dbReference>
<comment type="similarity">
    <text evidence="1">Belongs to the Gfo/Idh/MocA family.</text>
</comment>
<reference evidence="5 6" key="1">
    <citation type="submission" date="2021-07" db="EMBL/GenBank/DDBJ databases">
        <title>complete genome sequencing of Tessaracoccus sp.J1M15.</title>
        <authorList>
            <person name="Bae J.-W."/>
            <person name="Kim D.-y."/>
        </authorList>
    </citation>
    <scope>NUCLEOTIDE SEQUENCE [LARGE SCALE GENOMIC DNA]</scope>
    <source>
        <strain evidence="5 6">J1M15</strain>
    </source>
</reference>
<dbReference type="InterPro" id="IPR055170">
    <property type="entry name" value="GFO_IDH_MocA-like_dom"/>
</dbReference>